<name>A0A518BG04_9BACT</name>
<evidence type="ECO:0000313" key="2">
    <source>
        <dbReference type="EMBL" id="QDU65905.1"/>
    </source>
</evidence>
<reference evidence="2 3" key="1">
    <citation type="submission" date="2019-02" db="EMBL/GenBank/DDBJ databases">
        <title>Deep-cultivation of Planctomycetes and their phenomic and genomic characterization uncovers novel biology.</title>
        <authorList>
            <person name="Wiegand S."/>
            <person name="Jogler M."/>
            <person name="Boedeker C."/>
            <person name="Pinto D."/>
            <person name="Vollmers J."/>
            <person name="Rivas-Marin E."/>
            <person name="Kohn T."/>
            <person name="Peeters S.H."/>
            <person name="Heuer A."/>
            <person name="Rast P."/>
            <person name="Oberbeckmann S."/>
            <person name="Bunk B."/>
            <person name="Jeske O."/>
            <person name="Meyerdierks A."/>
            <person name="Storesund J.E."/>
            <person name="Kallscheuer N."/>
            <person name="Luecker S."/>
            <person name="Lage O.M."/>
            <person name="Pohl T."/>
            <person name="Merkel B.J."/>
            <person name="Hornburger P."/>
            <person name="Mueller R.-W."/>
            <person name="Bruemmer F."/>
            <person name="Labrenz M."/>
            <person name="Spormann A.M."/>
            <person name="Op den Camp H."/>
            <person name="Overmann J."/>
            <person name="Amann R."/>
            <person name="Jetten M.S.M."/>
            <person name="Mascher T."/>
            <person name="Medema M.H."/>
            <person name="Devos D.P."/>
            <person name="Kaster A.-K."/>
            <person name="Ovreas L."/>
            <person name="Rohde M."/>
            <person name="Galperin M.Y."/>
            <person name="Jogler C."/>
        </authorList>
    </citation>
    <scope>NUCLEOTIDE SEQUENCE [LARGE SCALE GENOMIC DNA]</scope>
    <source>
        <strain evidence="2 3">Pla133</strain>
    </source>
</reference>
<evidence type="ECO:0000313" key="3">
    <source>
        <dbReference type="Proteomes" id="UP000316921"/>
    </source>
</evidence>
<evidence type="ECO:0008006" key="4">
    <source>
        <dbReference type="Google" id="ProtNLM"/>
    </source>
</evidence>
<gene>
    <name evidence="2" type="ORF">Pla133_09710</name>
</gene>
<keyword evidence="3" id="KW-1185">Reference proteome</keyword>
<sequence>MDLTLREAALLINVNERTLRDRLRRGDLRGSKIGGRQASDERIDGRESRRPFRPWHLTSASRVPHRGDDEPPVEGALWISFTSSPDPPSAATDSPPRTSTAL</sequence>
<protein>
    <recommendedName>
        <fullName evidence="4">Helix-turn-helix domain protein</fullName>
    </recommendedName>
</protein>
<evidence type="ECO:0000256" key="1">
    <source>
        <dbReference type="SAM" id="MobiDB-lite"/>
    </source>
</evidence>
<dbReference type="AlphaFoldDB" id="A0A518BG04"/>
<dbReference type="Proteomes" id="UP000316921">
    <property type="component" value="Chromosome"/>
</dbReference>
<organism evidence="2 3">
    <name type="scientific">Engelhardtia mirabilis</name>
    <dbReference type="NCBI Taxonomy" id="2528011"/>
    <lineage>
        <taxon>Bacteria</taxon>
        <taxon>Pseudomonadati</taxon>
        <taxon>Planctomycetota</taxon>
        <taxon>Planctomycetia</taxon>
        <taxon>Planctomycetia incertae sedis</taxon>
        <taxon>Engelhardtia</taxon>
    </lineage>
</organism>
<accession>A0A518BG04</accession>
<feature type="compositionally biased region" description="Basic and acidic residues" evidence="1">
    <location>
        <begin position="38"/>
        <end position="50"/>
    </location>
</feature>
<dbReference type="KEGG" id="pbap:Pla133_09710"/>
<dbReference type="EMBL" id="CP036287">
    <property type="protein sequence ID" value="QDU65905.1"/>
    <property type="molecule type" value="Genomic_DNA"/>
</dbReference>
<feature type="compositionally biased region" description="Low complexity" evidence="1">
    <location>
        <begin position="89"/>
        <end position="102"/>
    </location>
</feature>
<proteinExistence type="predicted"/>
<dbReference type="RefSeq" id="WP_145062967.1">
    <property type="nucleotide sequence ID" value="NZ_CP036287.1"/>
</dbReference>
<feature type="region of interest" description="Disordered" evidence="1">
    <location>
        <begin position="24"/>
        <end position="102"/>
    </location>
</feature>